<dbReference type="AlphaFoldDB" id="A0AAQ4DQE6"/>
<evidence type="ECO:0008006" key="4">
    <source>
        <dbReference type="Google" id="ProtNLM"/>
    </source>
</evidence>
<proteinExistence type="predicted"/>
<keyword evidence="1" id="KW-0732">Signal</keyword>
<comment type="caution">
    <text evidence="2">The sequence shown here is derived from an EMBL/GenBank/DDBJ whole genome shotgun (WGS) entry which is preliminary data.</text>
</comment>
<feature type="chain" id="PRO_5043022525" description="Secreted protein" evidence="1">
    <location>
        <begin position="29"/>
        <end position="95"/>
    </location>
</feature>
<evidence type="ECO:0000313" key="2">
    <source>
        <dbReference type="EMBL" id="KAK8764686.1"/>
    </source>
</evidence>
<organism evidence="2 3">
    <name type="scientific">Amblyomma americanum</name>
    <name type="common">Lone star tick</name>
    <dbReference type="NCBI Taxonomy" id="6943"/>
    <lineage>
        <taxon>Eukaryota</taxon>
        <taxon>Metazoa</taxon>
        <taxon>Ecdysozoa</taxon>
        <taxon>Arthropoda</taxon>
        <taxon>Chelicerata</taxon>
        <taxon>Arachnida</taxon>
        <taxon>Acari</taxon>
        <taxon>Parasitiformes</taxon>
        <taxon>Ixodida</taxon>
        <taxon>Ixodoidea</taxon>
        <taxon>Ixodidae</taxon>
        <taxon>Amblyomminae</taxon>
        <taxon>Amblyomma</taxon>
    </lineage>
</organism>
<dbReference type="Proteomes" id="UP001321473">
    <property type="component" value="Unassembled WGS sequence"/>
</dbReference>
<sequence length="95" mass="10213">MKCRQVGSLLSLVVVSLLFVKTPKRCGARSFSAVRRCESLLTLNGKKIACASINVEAYAAELLSASLFHAVKTALPDGEMEIRHGANLGHSLPLF</sequence>
<accession>A0AAQ4DQE6</accession>
<protein>
    <recommendedName>
        <fullName evidence="4">Secreted protein</fullName>
    </recommendedName>
</protein>
<feature type="signal peptide" evidence="1">
    <location>
        <begin position="1"/>
        <end position="28"/>
    </location>
</feature>
<evidence type="ECO:0000256" key="1">
    <source>
        <dbReference type="SAM" id="SignalP"/>
    </source>
</evidence>
<dbReference type="EMBL" id="JARKHS020028095">
    <property type="protein sequence ID" value="KAK8764686.1"/>
    <property type="molecule type" value="Genomic_DNA"/>
</dbReference>
<reference evidence="2 3" key="1">
    <citation type="journal article" date="2023" name="Arcadia Sci">
        <title>De novo assembly of a long-read Amblyomma americanum tick genome.</title>
        <authorList>
            <person name="Chou S."/>
            <person name="Poskanzer K.E."/>
            <person name="Rollins M."/>
            <person name="Thuy-Boun P.S."/>
        </authorList>
    </citation>
    <scope>NUCLEOTIDE SEQUENCE [LARGE SCALE GENOMIC DNA]</scope>
    <source>
        <strain evidence="2">F_SG_1</strain>
        <tissue evidence="2">Salivary glands</tissue>
    </source>
</reference>
<keyword evidence="3" id="KW-1185">Reference proteome</keyword>
<evidence type="ECO:0000313" key="3">
    <source>
        <dbReference type="Proteomes" id="UP001321473"/>
    </source>
</evidence>
<gene>
    <name evidence="2" type="ORF">V5799_032703</name>
</gene>
<name>A0AAQ4DQE6_AMBAM</name>